<dbReference type="Proteomes" id="UP001163850">
    <property type="component" value="Unassembled WGS sequence"/>
</dbReference>
<reference evidence="2" key="1">
    <citation type="submission" date="2022-08" db="EMBL/GenBank/DDBJ databases">
        <authorList>
            <consortium name="DOE Joint Genome Institute"/>
            <person name="Min B."/>
            <person name="Riley R."/>
            <person name="Sierra-Patev S."/>
            <person name="Naranjo-Ortiz M."/>
            <person name="Looney B."/>
            <person name="Konkel Z."/>
            <person name="Slot J.C."/>
            <person name="Sakamoto Y."/>
            <person name="Steenwyk J.L."/>
            <person name="Rokas A."/>
            <person name="Carro J."/>
            <person name="Camarero S."/>
            <person name="Ferreira P."/>
            <person name="Molpeceres G."/>
            <person name="Ruiz-Duenas F.J."/>
            <person name="Serrano A."/>
            <person name="Henrissat B."/>
            <person name="Drula E."/>
            <person name="Hughes K.W."/>
            <person name="Mata J.L."/>
            <person name="Ishikawa N.K."/>
            <person name="Vargas-Isla R."/>
            <person name="Ushijima S."/>
            <person name="Smith C.A."/>
            <person name="Ahrendt S."/>
            <person name="Andreopoulos W."/>
            <person name="He G."/>
            <person name="Labutti K."/>
            <person name="Lipzen A."/>
            <person name="Ng V."/>
            <person name="Sandor L."/>
            <person name="Barry K."/>
            <person name="Martinez A.T."/>
            <person name="Xiao Y."/>
            <person name="Gibbons J.G."/>
            <person name="Terashima K."/>
            <person name="Hibbett D.S."/>
            <person name="Grigoriev I.V."/>
        </authorList>
    </citation>
    <scope>NUCLEOTIDE SEQUENCE</scope>
    <source>
        <strain evidence="2">TFB7829</strain>
    </source>
</reference>
<evidence type="ECO:0000313" key="3">
    <source>
        <dbReference type="Proteomes" id="UP001163850"/>
    </source>
</evidence>
<name>A0AA38PV75_9AGAR</name>
<keyword evidence="1" id="KW-0175">Coiled coil</keyword>
<comment type="caution">
    <text evidence="2">The sequence shown here is derived from an EMBL/GenBank/DDBJ whole genome shotgun (WGS) entry which is preliminary data.</text>
</comment>
<evidence type="ECO:0008006" key="4">
    <source>
        <dbReference type="Google" id="ProtNLM"/>
    </source>
</evidence>
<dbReference type="SUPFAM" id="SSF52047">
    <property type="entry name" value="RNI-like"/>
    <property type="match status" value="1"/>
</dbReference>
<dbReference type="AlphaFoldDB" id="A0AA38PV75"/>
<protein>
    <recommendedName>
        <fullName evidence="4">F-box domain-containing protein</fullName>
    </recommendedName>
</protein>
<gene>
    <name evidence="2" type="ORF">F5890DRAFT_1530209</name>
</gene>
<evidence type="ECO:0000313" key="2">
    <source>
        <dbReference type="EMBL" id="KAJ3982365.1"/>
    </source>
</evidence>
<organism evidence="2 3">
    <name type="scientific">Lentinula detonsa</name>
    <dbReference type="NCBI Taxonomy" id="2804962"/>
    <lineage>
        <taxon>Eukaryota</taxon>
        <taxon>Fungi</taxon>
        <taxon>Dikarya</taxon>
        <taxon>Basidiomycota</taxon>
        <taxon>Agaricomycotina</taxon>
        <taxon>Agaricomycetes</taxon>
        <taxon>Agaricomycetidae</taxon>
        <taxon>Agaricales</taxon>
        <taxon>Marasmiineae</taxon>
        <taxon>Omphalotaceae</taxon>
        <taxon>Lentinula</taxon>
    </lineage>
</organism>
<dbReference type="Gene3D" id="3.80.10.10">
    <property type="entry name" value="Ribonuclease Inhibitor"/>
    <property type="match status" value="1"/>
</dbReference>
<accession>A0AA38PV75</accession>
<dbReference type="EMBL" id="MU802065">
    <property type="protein sequence ID" value="KAJ3982365.1"/>
    <property type="molecule type" value="Genomic_DNA"/>
</dbReference>
<dbReference type="InterPro" id="IPR032675">
    <property type="entry name" value="LRR_dom_sf"/>
</dbReference>
<feature type="coiled-coil region" evidence="1">
    <location>
        <begin position="9"/>
        <end position="54"/>
    </location>
</feature>
<sequence length="533" mass="60870">MADHIADSIELKSNNLAQIQSRISAAERQVEGIEEQMEKLRSAYDAQISELRRQRDAKALEIASHKNLLSPVHQLPIEVLSKIFELSCSPDADIAPEHDIIRRTFVLSKICVHWRKVAHDTPRIWSRVCLSMSQHLRAITGDVVWVGEWLSRSRGLPIELHLNFLNPYSRRQDITRGMYKLLQFALTHRHRIQILNLSGDMSCFLPIFRLPPSSLPLLKKLSLHSAFQDPYPIPYDIDIQAFLGSLELSQVELSKSGPITGFFESLILPTTQLVALQVKDTSPSFPKLPVYVDLFQQCPNLVNLIIDLQMSSGFDPTISISLPSLKFLDIVCRQLSQGVSLLHCLVVPSLQDLSLHWCGLSFPEFIRDIDRLRNHSESASRLTSLTVYIRWLYTNDDLTLLLALFPRVTSVRIYRIEFDVSAFLRAMTYSRGDPVLLPKILDLELGFKTLTDRQSYYPSELVPMILSRSWPARSHPDTEITSRQVMDLEDDVTNEVCRLQKFNLYGSWLKEPDEELIAGIPGLTFEYHPNGCK</sequence>
<proteinExistence type="predicted"/>
<evidence type="ECO:0000256" key="1">
    <source>
        <dbReference type="SAM" id="Coils"/>
    </source>
</evidence>